<gene>
    <name evidence="5" type="ORF">LK09_14870</name>
</gene>
<dbReference type="OrthoDB" id="134985at2"/>
<proteinExistence type="predicted"/>
<evidence type="ECO:0000313" key="6">
    <source>
        <dbReference type="Proteomes" id="UP000031030"/>
    </source>
</evidence>
<reference evidence="5 6" key="1">
    <citation type="submission" date="2014-11" db="EMBL/GenBank/DDBJ databases">
        <title>Genome sequence of Microbacterium mangrovi MUSC 115(T).</title>
        <authorList>
            <person name="Lee L.-H."/>
        </authorList>
    </citation>
    <scope>NUCLEOTIDE SEQUENCE [LARGE SCALE GENOMIC DNA]</scope>
    <source>
        <strain evidence="5 6">MUSC 115</strain>
    </source>
</reference>
<dbReference type="Gene3D" id="1.10.10.10">
    <property type="entry name" value="Winged helix-like DNA-binding domain superfamily/Winged helix DNA-binding domain"/>
    <property type="match status" value="1"/>
</dbReference>
<dbReference type="Pfam" id="PF00196">
    <property type="entry name" value="GerE"/>
    <property type="match status" value="1"/>
</dbReference>
<keyword evidence="3" id="KW-0804">Transcription</keyword>
<dbReference type="SUPFAM" id="SSF48452">
    <property type="entry name" value="TPR-like"/>
    <property type="match status" value="1"/>
</dbReference>
<evidence type="ECO:0000313" key="5">
    <source>
        <dbReference type="EMBL" id="KHK96607.1"/>
    </source>
</evidence>
<dbReference type="Proteomes" id="UP000031030">
    <property type="component" value="Unassembled WGS sequence"/>
</dbReference>
<dbReference type="InterPro" id="IPR016032">
    <property type="entry name" value="Sig_transdc_resp-reg_C-effctor"/>
</dbReference>
<evidence type="ECO:0000259" key="4">
    <source>
        <dbReference type="PROSITE" id="PS50043"/>
    </source>
</evidence>
<dbReference type="AlphaFoldDB" id="A0A0B2A4T4"/>
<accession>A0A0B2A4T4</accession>
<dbReference type="InterPro" id="IPR011990">
    <property type="entry name" value="TPR-like_helical_dom_sf"/>
</dbReference>
<comment type="caution">
    <text evidence="5">The sequence shown here is derived from an EMBL/GenBank/DDBJ whole genome shotgun (WGS) entry which is preliminary data.</text>
</comment>
<dbReference type="InterPro" id="IPR036388">
    <property type="entry name" value="WH-like_DNA-bd_sf"/>
</dbReference>
<dbReference type="SMART" id="SM00421">
    <property type="entry name" value="HTH_LUXR"/>
    <property type="match status" value="1"/>
</dbReference>
<evidence type="ECO:0000256" key="1">
    <source>
        <dbReference type="ARBA" id="ARBA00023015"/>
    </source>
</evidence>
<feature type="domain" description="HTH luxR-type" evidence="4">
    <location>
        <begin position="665"/>
        <end position="730"/>
    </location>
</feature>
<dbReference type="GO" id="GO:0003677">
    <property type="term" value="F:DNA binding"/>
    <property type="evidence" value="ECO:0007669"/>
    <property type="project" value="UniProtKB-KW"/>
</dbReference>
<dbReference type="EMBL" id="JTDK01000014">
    <property type="protein sequence ID" value="KHK96607.1"/>
    <property type="molecule type" value="Genomic_DNA"/>
</dbReference>
<dbReference type="Gene3D" id="3.40.50.300">
    <property type="entry name" value="P-loop containing nucleotide triphosphate hydrolases"/>
    <property type="match status" value="1"/>
</dbReference>
<dbReference type="SUPFAM" id="SSF52540">
    <property type="entry name" value="P-loop containing nucleoside triphosphate hydrolases"/>
    <property type="match status" value="1"/>
</dbReference>
<dbReference type="SUPFAM" id="SSF46894">
    <property type="entry name" value="C-terminal effector domain of the bipartite response regulators"/>
    <property type="match status" value="1"/>
</dbReference>
<dbReference type="Pfam" id="PF25873">
    <property type="entry name" value="WHD_MalT"/>
    <property type="match status" value="1"/>
</dbReference>
<dbReference type="PANTHER" id="PTHR44688:SF16">
    <property type="entry name" value="DNA-BINDING TRANSCRIPTIONAL ACTIVATOR DEVR_DOSR"/>
    <property type="match status" value="1"/>
</dbReference>
<protein>
    <recommendedName>
        <fullName evidence="4">HTH luxR-type domain-containing protein</fullName>
    </recommendedName>
</protein>
<dbReference type="InterPro" id="IPR059106">
    <property type="entry name" value="WHD_MalT"/>
</dbReference>
<dbReference type="InterPro" id="IPR027417">
    <property type="entry name" value="P-loop_NTPase"/>
</dbReference>
<dbReference type="STRING" id="1348253.LK09_14870"/>
<dbReference type="RefSeq" id="WP_039401062.1">
    <property type="nucleotide sequence ID" value="NZ_JTDK01000014.1"/>
</dbReference>
<dbReference type="InterPro" id="IPR000792">
    <property type="entry name" value="Tscrpt_reg_LuxR_C"/>
</dbReference>
<name>A0A0B2A4T4_9MICO</name>
<keyword evidence="6" id="KW-1185">Reference proteome</keyword>
<organism evidence="5 6">
    <name type="scientific">Microbacterium mangrovi</name>
    <dbReference type="NCBI Taxonomy" id="1348253"/>
    <lineage>
        <taxon>Bacteria</taxon>
        <taxon>Bacillati</taxon>
        <taxon>Actinomycetota</taxon>
        <taxon>Actinomycetes</taxon>
        <taxon>Micrococcales</taxon>
        <taxon>Microbacteriaceae</taxon>
        <taxon>Microbacterium</taxon>
    </lineage>
</organism>
<evidence type="ECO:0000256" key="3">
    <source>
        <dbReference type="ARBA" id="ARBA00023163"/>
    </source>
</evidence>
<evidence type="ECO:0000256" key="2">
    <source>
        <dbReference type="ARBA" id="ARBA00023125"/>
    </source>
</evidence>
<keyword evidence="2" id="KW-0238">DNA-binding</keyword>
<sequence>MIDVDGTLLAGKTELPLPRTDVVSRRSLIESARNSAKRVVAVTAPAGYGKSTLLAEWASIEDRRVCWASVDRFDDHPTALLTLLAAATVDVSANGEQLVSEMRGVGASALGRSAPLLARAWATADEPFVLLIDDVHLAASTECGDVLEIVLSGIPHGAQVVIVSRHDQSFLARSRVEGAVFDIVRDDLILDAAGARTVFAAAHADAPDDALASAVERCEGWPAGIFLCALAVTEGARGRIAGDDRLVADYLYRECLAGLDAAAQEFLLRTAILDQFSGPLCDAVLETDDAQKTIHLLDSLNLFLIPLDRRRQWFRYHALFREFLLGELERVHPGMVPELHIRAADWYISQDSPRRAIEHLLAAGDRDRLPMMIAQLAMPIHRSGEDAVVSRWLRDLGEESVLAFPPLAAMAGWLAVLQGESPATEKWAAALDLIDVAVAPDEIRLAFEAPRALLRAAMCMDGPERMLESAQYGVANLPVWNTWRTVALHLQASALLLLGDADAASRDFQLASESAVSLGNTNTHVLSEAELAVLAIERGDWGAASDHADAALRTADANRMDGYSVTALAFGAAARVAIHNAETHAAARLLTRGMRSRVHATHVLPWLAIRARLQLAMAYKSLDDEPAASLLLREINALLRHRPHVGTLADQVGVLRKTVATSSASRQGTAPLTPAELRLLPYLQTHLTVAEISQRLFVSRNTVNSQLSSIYRKLSANSRSRAVSRALEVGLLGD</sequence>
<dbReference type="PROSITE" id="PS50043">
    <property type="entry name" value="HTH_LUXR_2"/>
    <property type="match status" value="1"/>
</dbReference>
<keyword evidence="1" id="KW-0805">Transcription regulation</keyword>
<dbReference type="PANTHER" id="PTHR44688">
    <property type="entry name" value="DNA-BINDING TRANSCRIPTIONAL ACTIVATOR DEVR_DOSR"/>
    <property type="match status" value="1"/>
</dbReference>
<dbReference type="GO" id="GO:0006355">
    <property type="term" value="P:regulation of DNA-templated transcription"/>
    <property type="evidence" value="ECO:0007669"/>
    <property type="project" value="InterPro"/>
</dbReference>
<dbReference type="CDD" id="cd06170">
    <property type="entry name" value="LuxR_C_like"/>
    <property type="match status" value="1"/>
</dbReference>